<dbReference type="EMBL" id="QTTT01000001">
    <property type="protein sequence ID" value="REE98660.1"/>
    <property type="molecule type" value="Genomic_DNA"/>
</dbReference>
<evidence type="ECO:0000313" key="3">
    <source>
        <dbReference type="Proteomes" id="UP000256661"/>
    </source>
</evidence>
<keyword evidence="1" id="KW-1133">Transmembrane helix</keyword>
<proteinExistence type="predicted"/>
<dbReference type="AlphaFoldDB" id="A0A3D9SVX5"/>
<protein>
    <recommendedName>
        <fullName evidence="4">Small integral membrane protein DUF2273</fullName>
    </recommendedName>
</protein>
<keyword evidence="1" id="KW-0812">Transmembrane</keyword>
<sequence length="76" mass="7810">MTEGVETMDDSRIWPIAGLAYGTALGIAAAFGGFAAFAAVLIFGVLGFLAGRAVAGDLDLAEVFEMTRPRGRGQSS</sequence>
<name>A0A3D9SVX5_9ACTN</name>
<feature type="transmembrane region" description="Helical" evidence="1">
    <location>
        <begin position="20"/>
        <end position="49"/>
    </location>
</feature>
<reference evidence="2 3" key="1">
    <citation type="submission" date="2018-08" db="EMBL/GenBank/DDBJ databases">
        <title>Sequencing the genomes of 1000 actinobacteria strains.</title>
        <authorList>
            <person name="Klenk H.-P."/>
        </authorList>
    </citation>
    <scope>NUCLEOTIDE SEQUENCE [LARGE SCALE GENOMIC DNA]</scope>
    <source>
        <strain evidence="2 3">DSM 43927</strain>
    </source>
</reference>
<keyword evidence="3" id="KW-1185">Reference proteome</keyword>
<keyword evidence="1" id="KW-0472">Membrane</keyword>
<evidence type="ECO:0000256" key="1">
    <source>
        <dbReference type="SAM" id="Phobius"/>
    </source>
</evidence>
<evidence type="ECO:0008006" key="4">
    <source>
        <dbReference type="Google" id="ProtNLM"/>
    </source>
</evidence>
<comment type="caution">
    <text evidence="2">The sequence shown here is derived from an EMBL/GenBank/DDBJ whole genome shotgun (WGS) entry which is preliminary data.</text>
</comment>
<accession>A0A3D9SVX5</accession>
<dbReference type="Proteomes" id="UP000256661">
    <property type="component" value="Unassembled WGS sequence"/>
</dbReference>
<organism evidence="2 3">
    <name type="scientific">Thermomonospora umbrina</name>
    <dbReference type="NCBI Taxonomy" id="111806"/>
    <lineage>
        <taxon>Bacteria</taxon>
        <taxon>Bacillati</taxon>
        <taxon>Actinomycetota</taxon>
        <taxon>Actinomycetes</taxon>
        <taxon>Streptosporangiales</taxon>
        <taxon>Thermomonosporaceae</taxon>
        <taxon>Thermomonospora</taxon>
    </lineage>
</organism>
<gene>
    <name evidence="2" type="ORF">DFJ69_4153</name>
</gene>
<evidence type="ECO:0000313" key="2">
    <source>
        <dbReference type="EMBL" id="REE98660.1"/>
    </source>
</evidence>